<dbReference type="Pfam" id="PF00990">
    <property type="entry name" value="GGDEF"/>
    <property type="match status" value="2"/>
</dbReference>
<dbReference type="InterPro" id="IPR000160">
    <property type="entry name" value="GGDEF_dom"/>
</dbReference>
<evidence type="ECO:0000313" key="3">
    <source>
        <dbReference type="EMBL" id="SEH13734.1"/>
    </source>
</evidence>
<keyword evidence="1" id="KW-0812">Transmembrane</keyword>
<evidence type="ECO:0000256" key="1">
    <source>
        <dbReference type="SAM" id="Phobius"/>
    </source>
</evidence>
<feature type="transmembrane region" description="Helical" evidence="1">
    <location>
        <begin position="250"/>
        <end position="269"/>
    </location>
</feature>
<sequence>MIIGDLDGFKLINDSHGHKVGDQVLREVSERLRRELGPYVPLYRFGGEEFLVLVPDACERDAVALAEHLRRAVRSAPLAGLRVTMSFGVACGGRDGQFDFDEVFREADAALYAAKRRGRDRVCSAGTCPEAALPRRRSNDVEVPEGAAAVTTRAIERDGQTPRTALGEQIESARAEHGNWLVRDELEREHMLDMRDRLERVSALAWLVGGASVIFAVPWYGWAPVLAVLLVAPPFRVLSANLRKMRRPEFPLIAGWTIAQLVMGLAFLYVDGRPLHALIVLIPFASIYAIVLPRRGAIWTGLFSALVMIMAALICDAERALAEPALVAIPLALLGTGCLVGSVVGSSAVAHRSVAVIDELTGLFNRRALEARIAELMAGSEGGEQQVALIVGDIDHFKQINDTHGHALGDRVLSEVAQRLRDSLRAFDAIYRLGGEEFVILLPGTDEQHAEQVAERLRRAIAKEQIEGLEVTMSFGVAASREGVRFDFDRLFVEADSALYEAKRGGRDRVEVRRVPESELATAAA</sequence>
<dbReference type="SMART" id="SM00267">
    <property type="entry name" value="GGDEF"/>
    <property type="match status" value="2"/>
</dbReference>
<evidence type="ECO:0000313" key="4">
    <source>
        <dbReference type="Proteomes" id="UP000222056"/>
    </source>
</evidence>
<dbReference type="PROSITE" id="PS50887">
    <property type="entry name" value="GGDEF"/>
    <property type="match status" value="2"/>
</dbReference>
<feature type="domain" description="GGDEF" evidence="2">
    <location>
        <begin position="385"/>
        <end position="515"/>
    </location>
</feature>
<proteinExistence type="predicted"/>
<keyword evidence="1" id="KW-1133">Transmembrane helix</keyword>
<protein>
    <submittedName>
        <fullName evidence="3">Diguanylate cyclase (GGDEF) domain-containing protein</fullName>
    </submittedName>
</protein>
<dbReference type="InterPro" id="IPR029787">
    <property type="entry name" value="Nucleotide_cyclase"/>
</dbReference>
<dbReference type="PANTHER" id="PTHR45138:SF9">
    <property type="entry name" value="DIGUANYLATE CYCLASE DGCM-RELATED"/>
    <property type="match status" value="1"/>
</dbReference>
<dbReference type="Proteomes" id="UP000222056">
    <property type="component" value="Unassembled WGS sequence"/>
</dbReference>
<keyword evidence="1" id="KW-0472">Membrane</keyword>
<dbReference type="AlphaFoldDB" id="A0A1H6FV76"/>
<dbReference type="NCBIfam" id="TIGR00254">
    <property type="entry name" value="GGDEF"/>
    <property type="match status" value="2"/>
</dbReference>
<keyword evidence="4" id="KW-1185">Reference proteome</keyword>
<organism evidence="3 4">
    <name type="scientific">Thermoleophilum album</name>
    <dbReference type="NCBI Taxonomy" id="29539"/>
    <lineage>
        <taxon>Bacteria</taxon>
        <taxon>Bacillati</taxon>
        <taxon>Actinomycetota</taxon>
        <taxon>Thermoleophilia</taxon>
        <taxon>Thermoleophilales</taxon>
        <taxon>Thermoleophilaceae</taxon>
        <taxon>Thermoleophilum</taxon>
    </lineage>
</organism>
<name>A0A1H6FV76_THEAL</name>
<dbReference type="FunFam" id="3.30.70.270:FF:000001">
    <property type="entry name" value="Diguanylate cyclase domain protein"/>
    <property type="match status" value="1"/>
</dbReference>
<gene>
    <name evidence="3" type="ORF">SAMN02745716_1289</name>
</gene>
<feature type="transmembrane region" description="Helical" evidence="1">
    <location>
        <begin position="297"/>
        <end position="314"/>
    </location>
</feature>
<feature type="transmembrane region" description="Helical" evidence="1">
    <location>
        <begin position="326"/>
        <end position="350"/>
    </location>
</feature>
<dbReference type="GO" id="GO:0052621">
    <property type="term" value="F:diguanylate cyclase activity"/>
    <property type="evidence" value="ECO:0007669"/>
    <property type="project" value="TreeGrafter"/>
</dbReference>
<feature type="transmembrane region" description="Helical" evidence="1">
    <location>
        <begin position="221"/>
        <end position="238"/>
    </location>
</feature>
<feature type="domain" description="GGDEF" evidence="2">
    <location>
        <begin position="1"/>
        <end position="127"/>
    </location>
</feature>
<dbReference type="EMBL" id="FNWJ01000002">
    <property type="protein sequence ID" value="SEH13734.1"/>
    <property type="molecule type" value="Genomic_DNA"/>
</dbReference>
<dbReference type="CDD" id="cd01949">
    <property type="entry name" value="GGDEF"/>
    <property type="match status" value="2"/>
</dbReference>
<dbReference type="PANTHER" id="PTHR45138">
    <property type="entry name" value="REGULATORY COMPONENTS OF SENSORY TRANSDUCTION SYSTEM"/>
    <property type="match status" value="1"/>
</dbReference>
<dbReference type="Gene3D" id="3.30.70.270">
    <property type="match status" value="2"/>
</dbReference>
<dbReference type="SUPFAM" id="SSF55073">
    <property type="entry name" value="Nucleotide cyclase"/>
    <property type="match status" value="2"/>
</dbReference>
<feature type="transmembrane region" description="Helical" evidence="1">
    <location>
        <begin position="275"/>
        <end position="292"/>
    </location>
</feature>
<dbReference type="InterPro" id="IPR043128">
    <property type="entry name" value="Rev_trsase/Diguanyl_cyclase"/>
</dbReference>
<evidence type="ECO:0000259" key="2">
    <source>
        <dbReference type="PROSITE" id="PS50887"/>
    </source>
</evidence>
<dbReference type="InterPro" id="IPR050469">
    <property type="entry name" value="Diguanylate_Cyclase"/>
</dbReference>
<dbReference type="STRING" id="29539.SAMN02745716_1289"/>
<reference evidence="4" key="1">
    <citation type="submission" date="2016-10" db="EMBL/GenBank/DDBJ databases">
        <authorList>
            <person name="Varghese N."/>
            <person name="Submissions S."/>
        </authorList>
    </citation>
    <scope>NUCLEOTIDE SEQUENCE [LARGE SCALE GENOMIC DNA]</scope>
    <source>
        <strain evidence="4">ATCC 35263</strain>
    </source>
</reference>
<accession>A0A1H6FV76</accession>